<evidence type="ECO:0000256" key="4">
    <source>
        <dbReference type="ARBA" id="ARBA00022801"/>
    </source>
</evidence>
<dbReference type="InterPro" id="IPR006102">
    <property type="entry name" value="Ig-like_GH2"/>
</dbReference>
<accession>A0A518DFZ1</accession>
<dbReference type="GO" id="GO:0030246">
    <property type="term" value="F:carbohydrate binding"/>
    <property type="evidence" value="ECO:0007669"/>
    <property type="project" value="InterPro"/>
</dbReference>
<evidence type="ECO:0000256" key="1">
    <source>
        <dbReference type="ARBA" id="ARBA00001412"/>
    </source>
</evidence>
<dbReference type="InterPro" id="IPR008979">
    <property type="entry name" value="Galactose-bd-like_sf"/>
</dbReference>
<dbReference type="SMART" id="SM01038">
    <property type="entry name" value="Bgal_small_N"/>
    <property type="match status" value="1"/>
</dbReference>
<feature type="region of interest" description="Disordered" evidence="7">
    <location>
        <begin position="791"/>
        <end position="811"/>
    </location>
</feature>
<proteinExistence type="inferred from homology"/>
<sequence length="1118" mass="124717">MRESPLLQIVVAVVLVAVACPGVWAVDDWENEQVYQRGRLPARATFWPLGSVRAAVDESREASPWVRTLDGRWRFHWSRTPSEAPPDFYCDAFDAAEWETLPVPSNWQMHGYGTPIYKSSGYPFRIDPPRVTSEPPLDWTVYRERNPVGCYLREFFLPRTWKARRVFLHFAGVEGAFEAWLNGQPLGYSQGSRSPAEFEVTPHLRPGKNSLAVRVYRYSDGSYLEDQDMWRLSGIDREVVIFSTPAARIADFAVRTDLDDDLQNAELAVDVQLDVTGPQTLEGWSVAAELFDHQGRPVLAAPMTHDAAPILNSGYDASILVERTPQRGAGPFGWLRRRIARPALWTAETPHLYRLVLSLIDEGGTSVETVACDVGFRRVEIAEGRLLINGRPVRLRGVNRHEHDPSTGHAVTYQRMLEDARLMKQAGVNAVRTAHYPNDPRWYDVCNRLGLYAMDEADLETHGLRGRLANDPRWAAAFLDRAIRLVERDKNHPSVISWSLGNESGWGPNLAAMSAWIRHRDPTRFIHYEGAQGAPDPSEVDVISRFYPKLRQDYLNPGQPGNLGAAERPENARWERLLDLAEDPSDTRPVLASEFAHAMGNALGNFGEYWREMESNDRLLGGFIWDWSDQGLARVDAAGTPYIAYGGDFGDTPNHGAFCLNGIVMADRTRTAKYWEVKKVYQPVAVEMAGVAGAPGTGLEVDLSFHNRRQVLNLSDLALDWRLEADGALLLQGEIPTNAAPPGESRSLVIRLPPIKEAGELWLRVSLKLRESTVWAQAGHEVAYEQFRLPDSGSVEPAKNPRPRSGEGRQSLRIDETQSKIVFDSEQFQAVFDRSAATLSGLAYGGRELLFQSPGSGPTLQAFRAPTDNDRGFGGWLADDWRAAGLEKMSRESVRMDVERVDGQTAHVSTVVAWRATTGRFIHETDWIVQGDGVLHATNRFRPEGDLPPLPRIGVAMRLDKRCEMVEWFGCGPMENYPDRKNAADIGRWRGAVSEQLVPYPRPQESGSKQDARWVALTGEDGHGLLVVATQTPIAFSALHYTASDLTAAKRAVDLRPRPETILSLDARQCGLGNSSCGPGVLKRYAVMPEPAELRLTLAPLSMTDDPGELARRIRTRD</sequence>
<gene>
    <name evidence="9" type="primary">lacZ_7</name>
    <name evidence="9" type="ORF">Pla175_38040</name>
</gene>
<evidence type="ECO:0000256" key="7">
    <source>
        <dbReference type="SAM" id="MobiDB-lite"/>
    </source>
</evidence>
<dbReference type="InterPro" id="IPR006104">
    <property type="entry name" value="Glyco_hydro_2_N"/>
</dbReference>
<dbReference type="PANTHER" id="PTHR46323:SF2">
    <property type="entry name" value="BETA-GALACTOSIDASE"/>
    <property type="match status" value="1"/>
</dbReference>
<organism evidence="9 10">
    <name type="scientific">Pirellulimonas nuda</name>
    <dbReference type="NCBI Taxonomy" id="2528009"/>
    <lineage>
        <taxon>Bacteria</taxon>
        <taxon>Pseudomonadati</taxon>
        <taxon>Planctomycetota</taxon>
        <taxon>Planctomycetia</taxon>
        <taxon>Pirellulales</taxon>
        <taxon>Lacipirellulaceae</taxon>
        <taxon>Pirellulimonas</taxon>
    </lineage>
</organism>
<dbReference type="InterPro" id="IPR013783">
    <property type="entry name" value="Ig-like_fold"/>
</dbReference>
<dbReference type="SUPFAM" id="SSF49303">
    <property type="entry name" value="beta-Galactosidase/glucuronidase domain"/>
    <property type="match status" value="2"/>
</dbReference>
<dbReference type="EC" id="3.2.1.23" evidence="3"/>
<evidence type="ECO:0000256" key="5">
    <source>
        <dbReference type="ARBA" id="ARBA00023295"/>
    </source>
</evidence>
<dbReference type="GO" id="GO:0005990">
    <property type="term" value="P:lactose catabolic process"/>
    <property type="evidence" value="ECO:0007669"/>
    <property type="project" value="TreeGrafter"/>
</dbReference>
<dbReference type="InterPro" id="IPR017853">
    <property type="entry name" value="GH"/>
</dbReference>
<dbReference type="Gene3D" id="2.60.40.10">
    <property type="entry name" value="Immunoglobulins"/>
    <property type="match status" value="2"/>
</dbReference>
<dbReference type="Gene3D" id="3.20.20.80">
    <property type="entry name" value="Glycosidases"/>
    <property type="match status" value="1"/>
</dbReference>
<dbReference type="InterPro" id="IPR023232">
    <property type="entry name" value="Glyco_hydro_2_AS"/>
</dbReference>
<evidence type="ECO:0000256" key="2">
    <source>
        <dbReference type="ARBA" id="ARBA00007401"/>
    </source>
</evidence>
<comment type="similarity">
    <text evidence="2">Belongs to the glycosyl hydrolase 2 family.</text>
</comment>
<reference evidence="9 10" key="1">
    <citation type="submission" date="2019-02" db="EMBL/GenBank/DDBJ databases">
        <title>Deep-cultivation of Planctomycetes and their phenomic and genomic characterization uncovers novel biology.</title>
        <authorList>
            <person name="Wiegand S."/>
            <person name="Jogler M."/>
            <person name="Boedeker C."/>
            <person name="Pinto D."/>
            <person name="Vollmers J."/>
            <person name="Rivas-Marin E."/>
            <person name="Kohn T."/>
            <person name="Peeters S.H."/>
            <person name="Heuer A."/>
            <person name="Rast P."/>
            <person name="Oberbeckmann S."/>
            <person name="Bunk B."/>
            <person name="Jeske O."/>
            <person name="Meyerdierks A."/>
            <person name="Storesund J.E."/>
            <person name="Kallscheuer N."/>
            <person name="Luecker S."/>
            <person name="Lage O.M."/>
            <person name="Pohl T."/>
            <person name="Merkel B.J."/>
            <person name="Hornburger P."/>
            <person name="Mueller R.-W."/>
            <person name="Bruemmer F."/>
            <person name="Labrenz M."/>
            <person name="Spormann A.M."/>
            <person name="Op den Camp H."/>
            <person name="Overmann J."/>
            <person name="Amann R."/>
            <person name="Jetten M.S.M."/>
            <person name="Mascher T."/>
            <person name="Medema M.H."/>
            <person name="Devos D.P."/>
            <person name="Kaster A.-K."/>
            <person name="Ovreas L."/>
            <person name="Rohde M."/>
            <person name="Galperin M.Y."/>
            <person name="Jogler C."/>
        </authorList>
    </citation>
    <scope>NUCLEOTIDE SEQUENCE [LARGE SCALE GENOMIC DNA]</scope>
    <source>
        <strain evidence="9 10">Pla175</strain>
    </source>
</reference>
<dbReference type="Pfam" id="PF02836">
    <property type="entry name" value="Glyco_hydro_2_C"/>
    <property type="match status" value="1"/>
</dbReference>
<dbReference type="InterPro" id="IPR032312">
    <property type="entry name" value="LacZ_4"/>
</dbReference>
<dbReference type="KEGG" id="pnd:Pla175_38040"/>
<feature type="domain" description="Beta galactosidase small chain/" evidence="8">
    <location>
        <begin position="821"/>
        <end position="1099"/>
    </location>
</feature>
<dbReference type="InterPro" id="IPR050347">
    <property type="entry name" value="Bact_Beta-galactosidase"/>
</dbReference>
<dbReference type="Proteomes" id="UP000317429">
    <property type="component" value="Chromosome"/>
</dbReference>
<evidence type="ECO:0000313" key="10">
    <source>
        <dbReference type="Proteomes" id="UP000317429"/>
    </source>
</evidence>
<evidence type="ECO:0000256" key="6">
    <source>
        <dbReference type="ARBA" id="ARBA00032230"/>
    </source>
</evidence>
<dbReference type="Pfam" id="PF02837">
    <property type="entry name" value="Glyco_hydro_2_N"/>
    <property type="match status" value="1"/>
</dbReference>
<evidence type="ECO:0000256" key="3">
    <source>
        <dbReference type="ARBA" id="ARBA00012756"/>
    </source>
</evidence>
<keyword evidence="10" id="KW-1185">Reference proteome</keyword>
<dbReference type="InterPro" id="IPR004199">
    <property type="entry name" value="B-gal_small/dom_5"/>
</dbReference>
<dbReference type="RefSeq" id="WP_197526979.1">
    <property type="nucleotide sequence ID" value="NZ_CP036291.1"/>
</dbReference>
<protein>
    <recommendedName>
        <fullName evidence="3">beta-galactosidase</fullName>
        <ecNumber evidence="3">3.2.1.23</ecNumber>
    </recommendedName>
    <alternativeName>
        <fullName evidence="6">Lactase</fullName>
    </alternativeName>
</protein>
<evidence type="ECO:0000313" key="9">
    <source>
        <dbReference type="EMBL" id="QDU90400.1"/>
    </source>
</evidence>
<name>A0A518DFZ1_9BACT</name>
<dbReference type="InterPro" id="IPR011013">
    <property type="entry name" value="Gal_mutarotase_sf_dom"/>
</dbReference>
<evidence type="ECO:0000259" key="8">
    <source>
        <dbReference type="SMART" id="SM01038"/>
    </source>
</evidence>
<keyword evidence="4 9" id="KW-0378">Hydrolase</keyword>
<dbReference type="Gene3D" id="2.60.120.260">
    <property type="entry name" value="Galactose-binding domain-like"/>
    <property type="match status" value="1"/>
</dbReference>
<dbReference type="EMBL" id="CP036291">
    <property type="protein sequence ID" value="QDU90400.1"/>
    <property type="molecule type" value="Genomic_DNA"/>
</dbReference>
<dbReference type="SUPFAM" id="SSF51445">
    <property type="entry name" value="(Trans)glycosidases"/>
    <property type="match status" value="1"/>
</dbReference>
<dbReference type="GO" id="GO:0004565">
    <property type="term" value="F:beta-galactosidase activity"/>
    <property type="evidence" value="ECO:0007669"/>
    <property type="project" value="UniProtKB-EC"/>
</dbReference>
<dbReference type="SUPFAM" id="SSF49785">
    <property type="entry name" value="Galactose-binding domain-like"/>
    <property type="match status" value="1"/>
</dbReference>
<dbReference type="InterPro" id="IPR014718">
    <property type="entry name" value="GH-type_carb-bd"/>
</dbReference>
<keyword evidence="5 9" id="KW-0326">Glycosidase</keyword>
<dbReference type="InterPro" id="IPR036156">
    <property type="entry name" value="Beta-gal/glucu_dom_sf"/>
</dbReference>
<dbReference type="PROSITE" id="PS00608">
    <property type="entry name" value="GLYCOSYL_HYDROL_F2_2"/>
    <property type="match status" value="1"/>
</dbReference>
<dbReference type="AlphaFoldDB" id="A0A518DFZ1"/>
<dbReference type="Pfam" id="PF02929">
    <property type="entry name" value="Bgal_small_N"/>
    <property type="match status" value="1"/>
</dbReference>
<dbReference type="SUPFAM" id="SSF74650">
    <property type="entry name" value="Galactose mutarotase-like"/>
    <property type="match status" value="1"/>
</dbReference>
<dbReference type="GO" id="GO:0009341">
    <property type="term" value="C:beta-galactosidase complex"/>
    <property type="evidence" value="ECO:0007669"/>
    <property type="project" value="InterPro"/>
</dbReference>
<dbReference type="PRINTS" id="PR00132">
    <property type="entry name" value="GLHYDRLASE2"/>
</dbReference>
<dbReference type="PROSITE" id="PS51257">
    <property type="entry name" value="PROKAR_LIPOPROTEIN"/>
    <property type="match status" value="1"/>
</dbReference>
<dbReference type="Pfam" id="PF00703">
    <property type="entry name" value="Glyco_hydro_2"/>
    <property type="match status" value="1"/>
</dbReference>
<comment type="catalytic activity">
    <reaction evidence="1">
        <text>Hydrolysis of terminal non-reducing beta-D-galactose residues in beta-D-galactosides.</text>
        <dbReference type="EC" id="3.2.1.23"/>
    </reaction>
</comment>
<dbReference type="InterPro" id="IPR006103">
    <property type="entry name" value="Glyco_hydro_2_cat"/>
</dbReference>
<dbReference type="PANTHER" id="PTHR46323">
    <property type="entry name" value="BETA-GALACTOSIDASE"/>
    <property type="match status" value="1"/>
</dbReference>
<dbReference type="Gene3D" id="2.70.98.10">
    <property type="match status" value="1"/>
</dbReference>
<dbReference type="InterPro" id="IPR006101">
    <property type="entry name" value="Glyco_hydro_2"/>
</dbReference>
<dbReference type="Pfam" id="PF16353">
    <property type="entry name" value="LacZ_4"/>
    <property type="match status" value="1"/>
</dbReference>